<dbReference type="Proteomes" id="UP001189122">
    <property type="component" value="Unassembled WGS sequence"/>
</dbReference>
<evidence type="ECO:0000313" key="2">
    <source>
        <dbReference type="EMBL" id="CAA6675363.1"/>
    </source>
</evidence>
<name>A0ABN7EBS9_SPIIN</name>
<protein>
    <submittedName>
        <fullName evidence="2">Uncharacterized protein</fullName>
    </submittedName>
</protein>
<accession>A0ABN7EBS9</accession>
<keyword evidence="1" id="KW-0732">Signal</keyword>
<proteinExistence type="predicted"/>
<evidence type="ECO:0000256" key="1">
    <source>
        <dbReference type="SAM" id="SignalP"/>
    </source>
</evidence>
<gene>
    <name evidence="2" type="ORF">SI7747_UN021705</name>
</gene>
<dbReference type="EMBL" id="CACRZD030000292">
    <property type="protein sequence ID" value="CAA6675363.1"/>
    <property type="molecule type" value="Genomic_DNA"/>
</dbReference>
<feature type="chain" id="PRO_5045905570" evidence="1">
    <location>
        <begin position="28"/>
        <end position="97"/>
    </location>
</feature>
<feature type="signal peptide" evidence="1">
    <location>
        <begin position="1"/>
        <end position="27"/>
    </location>
</feature>
<organism evidence="2 3">
    <name type="scientific">Spirodela intermedia</name>
    <name type="common">Intermediate duckweed</name>
    <dbReference type="NCBI Taxonomy" id="51605"/>
    <lineage>
        <taxon>Eukaryota</taxon>
        <taxon>Viridiplantae</taxon>
        <taxon>Streptophyta</taxon>
        <taxon>Embryophyta</taxon>
        <taxon>Tracheophyta</taxon>
        <taxon>Spermatophyta</taxon>
        <taxon>Magnoliopsida</taxon>
        <taxon>Liliopsida</taxon>
        <taxon>Araceae</taxon>
        <taxon>Lemnoideae</taxon>
        <taxon>Spirodela</taxon>
    </lineage>
</organism>
<comment type="caution">
    <text evidence="2">The sequence shown here is derived from an EMBL/GenBank/DDBJ whole genome shotgun (WGS) entry which is preliminary data.</text>
</comment>
<keyword evidence="3" id="KW-1185">Reference proteome</keyword>
<reference evidence="3" key="1">
    <citation type="journal article" date="2020" name="Sci. Rep.">
        <title>Chromosome-scale genome assembly for the duckweed Spirodela intermedia, integrating cytogenetic maps, PacBio and Oxford Nanopore libraries.</title>
        <authorList>
            <person name="Hoang P.T.N."/>
            <person name="Fiebig A."/>
            <person name="Novak P."/>
            <person name="Macas J."/>
            <person name="Cao H.X."/>
            <person name="Stepanenko A."/>
            <person name="Chen G."/>
            <person name="Borisjuk N."/>
            <person name="Scholz U."/>
            <person name="Schubert I."/>
        </authorList>
    </citation>
    <scope>NUCLEOTIDE SEQUENCE [LARGE SCALE GENOMIC DNA]</scope>
</reference>
<sequence>MTVSRALHALAVVCLVGLGGLAGGSRAQATTEPSEVQALNSILGRWGLKASSLWNISGNPCTGIAIDTTDHNTPSFNPAVKCDCSFNNQTTCHITHL</sequence>
<evidence type="ECO:0000313" key="3">
    <source>
        <dbReference type="Proteomes" id="UP001189122"/>
    </source>
</evidence>